<accession>I3T0S9</accession>
<dbReference type="EMBL" id="BT146327">
    <property type="protein sequence ID" value="AFK46121.1"/>
    <property type="molecule type" value="mRNA"/>
</dbReference>
<sequence length="55" mass="6285">MLVHTINTKESDRILELTQTLALTKLTSRLKTSMRNKATFDFFFCLGGICVLFLC</sequence>
<dbReference type="AlphaFoldDB" id="I3T0S9"/>
<proteinExistence type="evidence at transcript level"/>
<protein>
    <submittedName>
        <fullName evidence="1">Uncharacterized protein</fullName>
    </submittedName>
</protein>
<reference evidence="1" key="1">
    <citation type="submission" date="2012-05" db="EMBL/GenBank/DDBJ databases">
        <authorList>
            <person name="Krishnakumar V."/>
            <person name="Cheung F."/>
            <person name="Xiao Y."/>
            <person name="Chan A."/>
            <person name="Moskal W.A."/>
            <person name="Town C.D."/>
        </authorList>
    </citation>
    <scope>NUCLEOTIDE SEQUENCE</scope>
</reference>
<name>I3T0S9_MEDTR</name>
<evidence type="ECO:0000313" key="1">
    <source>
        <dbReference type="EMBL" id="AFK46121.1"/>
    </source>
</evidence>
<organism evidence="1">
    <name type="scientific">Medicago truncatula</name>
    <name type="common">Barrel medic</name>
    <name type="synonym">Medicago tribuloides</name>
    <dbReference type="NCBI Taxonomy" id="3880"/>
    <lineage>
        <taxon>Eukaryota</taxon>
        <taxon>Viridiplantae</taxon>
        <taxon>Streptophyta</taxon>
        <taxon>Embryophyta</taxon>
        <taxon>Tracheophyta</taxon>
        <taxon>Spermatophyta</taxon>
        <taxon>Magnoliopsida</taxon>
        <taxon>eudicotyledons</taxon>
        <taxon>Gunneridae</taxon>
        <taxon>Pentapetalae</taxon>
        <taxon>rosids</taxon>
        <taxon>fabids</taxon>
        <taxon>Fabales</taxon>
        <taxon>Fabaceae</taxon>
        <taxon>Papilionoideae</taxon>
        <taxon>50 kb inversion clade</taxon>
        <taxon>NPAAA clade</taxon>
        <taxon>Hologalegina</taxon>
        <taxon>IRL clade</taxon>
        <taxon>Trifolieae</taxon>
        <taxon>Medicago</taxon>
    </lineage>
</organism>